<comment type="caution">
    <text evidence="5">The sequence shown here is derived from an EMBL/GenBank/DDBJ whole genome shotgun (WGS) entry which is preliminary data.</text>
</comment>
<dbReference type="InterPro" id="IPR036390">
    <property type="entry name" value="WH_DNA-bd_sf"/>
</dbReference>
<name>A0A1F4NUM0_UNCK3</name>
<dbReference type="InterPro" id="IPR011991">
    <property type="entry name" value="ArsR-like_HTH"/>
</dbReference>
<keyword evidence="2" id="KW-0547">Nucleotide-binding</keyword>
<feature type="domain" description="HTH arsR-type" evidence="4">
    <location>
        <begin position="1"/>
        <end position="88"/>
    </location>
</feature>
<dbReference type="GO" id="GO:0008986">
    <property type="term" value="F:pyruvate, water dikinase activity"/>
    <property type="evidence" value="ECO:0007669"/>
    <property type="project" value="InterPro"/>
</dbReference>
<dbReference type="SUPFAM" id="SSF46785">
    <property type="entry name" value="Winged helix' DNA-binding domain"/>
    <property type="match status" value="1"/>
</dbReference>
<dbReference type="Proteomes" id="UP000176651">
    <property type="component" value="Unassembled WGS sequence"/>
</dbReference>
<dbReference type="SUPFAM" id="SSF52009">
    <property type="entry name" value="Phosphohistidine domain"/>
    <property type="match status" value="1"/>
</dbReference>
<gene>
    <name evidence="5" type="ORF">A2V68_03045</name>
</gene>
<evidence type="ECO:0000259" key="4">
    <source>
        <dbReference type="PROSITE" id="PS50987"/>
    </source>
</evidence>
<evidence type="ECO:0000313" key="5">
    <source>
        <dbReference type="EMBL" id="OGB74552.1"/>
    </source>
</evidence>
<dbReference type="GO" id="GO:0003700">
    <property type="term" value="F:DNA-binding transcription factor activity"/>
    <property type="evidence" value="ECO:0007669"/>
    <property type="project" value="InterPro"/>
</dbReference>
<dbReference type="PROSITE" id="PS50987">
    <property type="entry name" value="HTH_ARSR_2"/>
    <property type="match status" value="1"/>
</dbReference>
<dbReference type="PANTHER" id="PTHR43030">
    <property type="entry name" value="PHOSPHOENOLPYRUVATE SYNTHASE"/>
    <property type="match status" value="1"/>
</dbReference>
<dbReference type="PROSITE" id="PS00370">
    <property type="entry name" value="PEP_ENZYMES_PHOS_SITE"/>
    <property type="match status" value="1"/>
</dbReference>
<dbReference type="EMBL" id="META01000001">
    <property type="protein sequence ID" value="OGB74552.1"/>
    <property type="molecule type" value="Genomic_DNA"/>
</dbReference>
<dbReference type="InterPro" id="IPR006319">
    <property type="entry name" value="PEP_synth"/>
</dbReference>
<sequence length="605" mass="68381">MELSRLFGSKSRTAVISLLLGGEELYIQEVVKRVSIDPANVHRELKKLEDIGIVTSRRSTGRKYYQINDKSPYFEGLKAIFNAYRQMEVGDRWFLMEDFPNGYPTVAVDYLNVKNINAYFKSTGIKSKITKTLTRYQEGHTYIHFLKGEFDQVSREMVGLITSQPDKIIKLNKDSRARSDQLVATSKKIRGINLAALSNKELNKVFQEIFSAYEYTHISGWSQNAADFGEGLLSKCLMDYLKRAIQVASGQQSVSDAFIKLTTPTEESHAQKEYKNLLEILKYIEQSPKLRRYFSQTETRIINESLPRIDAKLDKAIRNHAFEYGYLGHGLTGPAWDRPYFIDVLSSLVRQKKSSKSLRREAEVNKAQLHKDIIQTIKTLGIDAQHQKIFDAARSLVAIKGYRKDSMFFCWWVLTDVLKEIGKRFYLSIKQVRFVYPHEMSELIIKGKFNVNELNGRFKNSICYSTGDYRKSVILSGPKADAFTQNLSFIEEQIQDVKQLNGDTASPGKARGKCKIVNLVEDMDKMGKGDILISIVTSPELVPAIKKASAIVTNTGGITCHAAIISRELGIPCVIGTKIATKVLHDGDIVEVDATHGKVTIIKKA</sequence>
<proteinExistence type="inferred from homology"/>
<dbReference type="Gene3D" id="1.10.10.10">
    <property type="entry name" value="Winged helix-like DNA-binding domain superfamily/Winged helix DNA-binding domain"/>
    <property type="match status" value="1"/>
</dbReference>
<dbReference type="InterPro" id="IPR036388">
    <property type="entry name" value="WH-like_DNA-bd_sf"/>
</dbReference>
<dbReference type="InterPro" id="IPR018274">
    <property type="entry name" value="PEP_util_AS"/>
</dbReference>
<dbReference type="PANTHER" id="PTHR43030:SF1">
    <property type="entry name" value="PHOSPHOENOLPYRUVATE SYNTHASE"/>
    <property type="match status" value="1"/>
</dbReference>
<dbReference type="InterPro" id="IPR008279">
    <property type="entry name" value="PEP-util_enz_mobile_dom"/>
</dbReference>
<evidence type="ECO:0000256" key="3">
    <source>
        <dbReference type="ARBA" id="ARBA00022840"/>
    </source>
</evidence>
<dbReference type="Gene3D" id="3.50.30.10">
    <property type="entry name" value="Phosphohistidine domain"/>
    <property type="match status" value="1"/>
</dbReference>
<reference evidence="5 6" key="1">
    <citation type="journal article" date="2016" name="Nat. Commun.">
        <title>Thousands of microbial genomes shed light on interconnected biogeochemical processes in an aquifer system.</title>
        <authorList>
            <person name="Anantharaman K."/>
            <person name="Brown C.T."/>
            <person name="Hug L.A."/>
            <person name="Sharon I."/>
            <person name="Castelle C.J."/>
            <person name="Probst A.J."/>
            <person name="Thomas B.C."/>
            <person name="Singh A."/>
            <person name="Wilkins M.J."/>
            <person name="Karaoz U."/>
            <person name="Brodie E.L."/>
            <person name="Williams K.H."/>
            <person name="Hubbard S.S."/>
            <person name="Banfield J.F."/>
        </authorList>
    </citation>
    <scope>NUCLEOTIDE SEQUENCE [LARGE SCALE GENOMIC DNA]</scope>
</reference>
<organism evidence="5 6">
    <name type="scientific">candidate division Kazan bacterium RBG_13_50_9</name>
    <dbReference type="NCBI Taxonomy" id="1798535"/>
    <lineage>
        <taxon>Bacteria</taxon>
        <taxon>Bacteria division Kazan-3B-28</taxon>
    </lineage>
</organism>
<evidence type="ECO:0000313" key="6">
    <source>
        <dbReference type="Proteomes" id="UP000176651"/>
    </source>
</evidence>
<dbReference type="SMART" id="SM00418">
    <property type="entry name" value="HTH_ARSR"/>
    <property type="match status" value="1"/>
</dbReference>
<keyword evidence="3" id="KW-0067">ATP-binding</keyword>
<dbReference type="AlphaFoldDB" id="A0A1F4NUM0"/>
<accession>A0A1F4NUM0</accession>
<comment type="similarity">
    <text evidence="1">Belongs to the PEP-utilizing enzyme family.</text>
</comment>
<protein>
    <recommendedName>
        <fullName evidence="4">HTH arsR-type domain-containing protein</fullName>
    </recommendedName>
</protein>
<dbReference type="STRING" id="1798535.A2V68_03045"/>
<dbReference type="InterPro" id="IPR001845">
    <property type="entry name" value="HTH_ArsR_DNA-bd_dom"/>
</dbReference>
<dbReference type="Pfam" id="PF00391">
    <property type="entry name" value="PEP-utilizers"/>
    <property type="match status" value="1"/>
</dbReference>
<evidence type="ECO:0000256" key="2">
    <source>
        <dbReference type="ARBA" id="ARBA00022741"/>
    </source>
</evidence>
<dbReference type="InterPro" id="IPR036637">
    <property type="entry name" value="Phosphohistidine_dom_sf"/>
</dbReference>
<dbReference type="GO" id="GO:0005524">
    <property type="term" value="F:ATP binding"/>
    <property type="evidence" value="ECO:0007669"/>
    <property type="project" value="UniProtKB-KW"/>
</dbReference>
<dbReference type="CDD" id="cd00090">
    <property type="entry name" value="HTH_ARSR"/>
    <property type="match status" value="1"/>
</dbReference>
<evidence type="ECO:0000256" key="1">
    <source>
        <dbReference type="ARBA" id="ARBA00007837"/>
    </source>
</evidence>